<dbReference type="PROSITE" id="PS51257">
    <property type="entry name" value="PROKAR_LIPOPROTEIN"/>
    <property type="match status" value="1"/>
</dbReference>
<dbReference type="SUPFAM" id="SSF55469">
    <property type="entry name" value="FMN-dependent nitroreductase-like"/>
    <property type="match status" value="1"/>
</dbReference>
<sequence length="114" mass="12429">METGSIRKLIVAAGCSAVLCSCGPSPDGRTVETESRTTSDAVIETIHSRRSIRRYKPVRVGRDTLQRILECGIWAPNGQGRESWQIRVADNPRLLAELDSLYGTASNRGKEASA</sequence>
<reference evidence="2" key="1">
    <citation type="journal article" date="2013" name="Environ. Microbiol.">
        <title>Microbiota from the distal guts of lean and obese adolescents exhibit partial functional redundancy besides clear differences in community structure.</title>
        <authorList>
            <person name="Ferrer M."/>
            <person name="Ruiz A."/>
            <person name="Lanza F."/>
            <person name="Haange S.B."/>
            <person name="Oberbach A."/>
            <person name="Till H."/>
            <person name="Bargiela R."/>
            <person name="Campoy C."/>
            <person name="Segura M.T."/>
            <person name="Richter M."/>
            <person name="von Bergen M."/>
            <person name="Seifert J."/>
            <person name="Suarez A."/>
        </authorList>
    </citation>
    <scope>NUCLEOTIDE SEQUENCE</scope>
</reference>
<organism evidence="2">
    <name type="scientific">human gut metagenome</name>
    <dbReference type="NCBI Taxonomy" id="408170"/>
    <lineage>
        <taxon>unclassified sequences</taxon>
        <taxon>metagenomes</taxon>
        <taxon>organismal metagenomes</taxon>
    </lineage>
</organism>
<evidence type="ECO:0000313" key="2">
    <source>
        <dbReference type="EMBL" id="EKC74136.1"/>
    </source>
</evidence>
<gene>
    <name evidence="2" type="ORF">OBE_02035</name>
</gene>
<feature type="domain" description="Nitroreductase" evidence="1">
    <location>
        <begin position="46"/>
        <end position="99"/>
    </location>
</feature>
<dbReference type="GO" id="GO:0016491">
    <property type="term" value="F:oxidoreductase activity"/>
    <property type="evidence" value="ECO:0007669"/>
    <property type="project" value="InterPro"/>
</dbReference>
<comment type="caution">
    <text evidence="2">The sequence shown here is derived from an EMBL/GenBank/DDBJ whole genome shotgun (WGS) entry which is preliminary data.</text>
</comment>
<dbReference type="AlphaFoldDB" id="K1URN9"/>
<dbReference type="InterPro" id="IPR000415">
    <property type="entry name" value="Nitroreductase-like"/>
</dbReference>
<evidence type="ECO:0000259" key="1">
    <source>
        <dbReference type="Pfam" id="PF00881"/>
    </source>
</evidence>
<name>K1URN9_9ZZZZ</name>
<dbReference type="Gene3D" id="3.40.109.10">
    <property type="entry name" value="NADH Oxidase"/>
    <property type="match status" value="1"/>
</dbReference>
<accession>K1URN9</accession>
<feature type="non-terminal residue" evidence="2">
    <location>
        <position position="114"/>
    </location>
</feature>
<proteinExistence type="predicted"/>
<dbReference type="Pfam" id="PF00881">
    <property type="entry name" value="Nitroreductase"/>
    <property type="match status" value="1"/>
</dbReference>
<dbReference type="EMBL" id="AJWZ01001321">
    <property type="protein sequence ID" value="EKC74136.1"/>
    <property type="molecule type" value="Genomic_DNA"/>
</dbReference>
<protein>
    <submittedName>
        <fullName evidence="2">Nitroreductase family protein</fullName>
    </submittedName>
</protein>
<dbReference type="InterPro" id="IPR029479">
    <property type="entry name" value="Nitroreductase"/>
</dbReference>